<evidence type="ECO:0000256" key="3">
    <source>
        <dbReference type="ARBA" id="ARBA00004496"/>
    </source>
</evidence>
<keyword evidence="7" id="KW-0175">Coiled coil</keyword>
<dbReference type="GO" id="GO:0006915">
    <property type="term" value="P:apoptotic process"/>
    <property type="evidence" value="ECO:0007669"/>
    <property type="project" value="UniProtKB-KW"/>
</dbReference>
<feature type="region of interest" description="Disordered" evidence="10">
    <location>
        <begin position="173"/>
        <end position="211"/>
    </location>
</feature>
<evidence type="ECO:0000256" key="4">
    <source>
        <dbReference type="ARBA" id="ARBA00022454"/>
    </source>
</evidence>
<dbReference type="GO" id="GO:0005694">
    <property type="term" value="C:chromosome"/>
    <property type="evidence" value="ECO:0007669"/>
    <property type="project" value="UniProtKB-SubCell"/>
</dbReference>
<dbReference type="Pfam" id="PF20920">
    <property type="entry name" value="DAXX_hist_bd"/>
    <property type="match status" value="1"/>
</dbReference>
<dbReference type="OrthoDB" id="7492809at2759"/>
<evidence type="ECO:0000313" key="12">
    <source>
        <dbReference type="EMBL" id="PZC71912.1"/>
    </source>
</evidence>
<feature type="region of interest" description="Disordered" evidence="10">
    <location>
        <begin position="613"/>
        <end position="657"/>
    </location>
</feature>
<sequence length="890" mass="100681">MNTDTVIIEDDDIEMVPIVVLDEDDDNVGTEKAVAPQTVETIDLDDEQPQAVAATASETVPMDYATEKAFVRKLKINSLMDKIVQTCLNMKNAVGMPRVIQKTLIPLYKDTSNAVKESKEFKKLLRKTWKLLQKDPNHKFLHIKTLCEELKSGRVRRKVPFVTLTRELPHRTSGFVTELNSSSKPMNSEESSKETNGDNGKNNSDGDEEVQCLDMNEIGERRSERIKETVKKQEKCGAVNRKRTANSQAAKPYQQRKRLTKKSNSIHLTNAAKLNKLNKQVVTAMSKKLNGAKTDKPRSLDTRYEKTDIIILDNSDNEFEDSQTSNENQNVNIILDDSCKEHTLSNEAINSVTADTEKNVSLNEDSNKENDQSENNITRPSNEDIDVELLIPKNHIDVRIDNVDPYNYNEERIKAIEKDIAFYKKRIEELEEAEVTTDNGFSSPYIQCAKFKSKIVDCYKKICELNGDSDIIVKRCEIRLQVANGHPSGPAKRLEEHLNESIDNTGAVAFPDFSDVVKCVIEANREERLGWNKQEVIQEASALFRQCGQALRKRRQKREYRDLLSLVPDKQDPDDPAENNPELLAKLEENKLIAKIKEEEILERYVKMENQMYSPGAGSNREASTMEFESDRESSDSESDSEDDTIPPEDVAPDISHDQFEIGRRETEQRPKTVSFECLVLNNNLILTPNAISNQVNTAGVSNNHNVSVNGNPSSCNPLLSQLLDTPFVSPSCALLEATGNQNITRESSSVKENQAKVPIVVLERHQGKHINTEEIIDNNNLDTETTTNNSNLINRIKIEDPDDPNIESSDINENHNCSNSNYTSISDRIQFCDQERKEEEVKVKKEPEPVDVQSMLDELGDGFVCTVFDFEDPFLVIEISSDEFSEDET</sequence>
<dbReference type="GO" id="GO:0042393">
    <property type="term" value="F:histone binding"/>
    <property type="evidence" value="ECO:0007669"/>
    <property type="project" value="InterPro"/>
</dbReference>
<evidence type="ECO:0000259" key="11">
    <source>
        <dbReference type="Pfam" id="PF20920"/>
    </source>
</evidence>
<organism evidence="12 13">
    <name type="scientific">Helicoverpa armigera</name>
    <name type="common">Cotton bollworm</name>
    <name type="synonym">Heliothis armigera</name>
    <dbReference type="NCBI Taxonomy" id="29058"/>
    <lineage>
        <taxon>Eukaryota</taxon>
        <taxon>Metazoa</taxon>
        <taxon>Ecdysozoa</taxon>
        <taxon>Arthropoda</taxon>
        <taxon>Hexapoda</taxon>
        <taxon>Insecta</taxon>
        <taxon>Pterygota</taxon>
        <taxon>Neoptera</taxon>
        <taxon>Endopterygota</taxon>
        <taxon>Lepidoptera</taxon>
        <taxon>Glossata</taxon>
        <taxon>Ditrysia</taxon>
        <taxon>Noctuoidea</taxon>
        <taxon>Noctuidae</taxon>
        <taxon>Heliothinae</taxon>
        <taxon>Helicoverpa</taxon>
    </lineage>
</organism>
<feature type="compositionally biased region" description="Acidic residues" evidence="10">
    <location>
        <begin position="636"/>
        <end position="647"/>
    </location>
</feature>
<dbReference type="InterPro" id="IPR046378">
    <property type="entry name" value="DAXX_histone-bd"/>
</dbReference>
<dbReference type="GO" id="GO:0006355">
    <property type="term" value="P:regulation of DNA-templated transcription"/>
    <property type="evidence" value="ECO:0007669"/>
    <property type="project" value="UniProtKB-ARBA"/>
</dbReference>
<protein>
    <recommendedName>
        <fullName evidence="11">Daxx histone-binding domain-containing protein</fullName>
    </recommendedName>
</protein>
<dbReference type="Gene3D" id="1.10.8.810">
    <property type="entry name" value="Daxx helical bundle domain"/>
    <property type="match status" value="1"/>
</dbReference>
<dbReference type="InterPro" id="IPR046426">
    <property type="entry name" value="DAXX_histone-bd_sf"/>
</dbReference>
<evidence type="ECO:0000256" key="10">
    <source>
        <dbReference type="SAM" id="MobiDB-lite"/>
    </source>
</evidence>
<evidence type="ECO:0000256" key="7">
    <source>
        <dbReference type="ARBA" id="ARBA00023054"/>
    </source>
</evidence>
<keyword evidence="5" id="KW-0963">Cytoplasm</keyword>
<evidence type="ECO:0000256" key="1">
    <source>
        <dbReference type="ARBA" id="ARBA00004123"/>
    </source>
</evidence>
<dbReference type="AlphaFoldDB" id="A0A2W1B816"/>
<keyword evidence="8" id="KW-0143">Chaperone</keyword>
<gene>
    <name evidence="12" type="primary">HaOG212266</name>
    <name evidence="12" type="ORF">B5X24_HaOG212266</name>
</gene>
<evidence type="ECO:0000256" key="5">
    <source>
        <dbReference type="ARBA" id="ARBA00022490"/>
    </source>
</evidence>
<evidence type="ECO:0000256" key="2">
    <source>
        <dbReference type="ARBA" id="ARBA00004286"/>
    </source>
</evidence>
<comment type="subcellular location">
    <subcellularLocation>
        <location evidence="2">Chromosome</location>
    </subcellularLocation>
    <subcellularLocation>
        <location evidence="3">Cytoplasm</location>
    </subcellularLocation>
    <subcellularLocation>
        <location evidence="1">Nucleus</location>
    </subcellularLocation>
</comment>
<proteinExistence type="predicted"/>
<name>A0A2W1B816_HELAM</name>
<dbReference type="Proteomes" id="UP000249218">
    <property type="component" value="Unassembled WGS sequence"/>
</dbReference>
<evidence type="ECO:0000256" key="9">
    <source>
        <dbReference type="ARBA" id="ARBA00023242"/>
    </source>
</evidence>
<accession>A0A2W1B816</accession>
<feature type="compositionally biased region" description="Polar residues" evidence="10">
    <location>
        <begin position="354"/>
        <end position="364"/>
    </location>
</feature>
<feature type="region of interest" description="Disordered" evidence="10">
    <location>
        <begin position="354"/>
        <end position="383"/>
    </location>
</feature>
<feature type="domain" description="Daxx histone-binding" evidence="11">
    <location>
        <begin position="523"/>
        <end position="607"/>
    </location>
</feature>
<keyword evidence="4" id="KW-0158">Chromosome</keyword>
<keyword evidence="13" id="KW-1185">Reference proteome</keyword>
<dbReference type="EMBL" id="KZ150241">
    <property type="protein sequence ID" value="PZC71912.1"/>
    <property type="molecule type" value="Genomic_DNA"/>
</dbReference>
<dbReference type="Gene3D" id="1.20.58.2170">
    <property type="match status" value="1"/>
</dbReference>
<dbReference type="InterPro" id="IPR038298">
    <property type="entry name" value="Daxx_N_sf"/>
</dbReference>
<keyword evidence="6" id="KW-0053">Apoptosis</keyword>
<evidence type="ECO:0000256" key="6">
    <source>
        <dbReference type="ARBA" id="ARBA00022703"/>
    </source>
</evidence>
<keyword evidence="9" id="KW-0539">Nucleus</keyword>
<evidence type="ECO:0000256" key="8">
    <source>
        <dbReference type="ARBA" id="ARBA00023186"/>
    </source>
</evidence>
<feature type="compositionally biased region" description="Low complexity" evidence="10">
    <location>
        <begin position="180"/>
        <end position="189"/>
    </location>
</feature>
<dbReference type="GO" id="GO:0005634">
    <property type="term" value="C:nucleus"/>
    <property type="evidence" value="ECO:0007669"/>
    <property type="project" value="UniProtKB-SubCell"/>
</dbReference>
<evidence type="ECO:0000313" key="13">
    <source>
        <dbReference type="Proteomes" id="UP000249218"/>
    </source>
</evidence>
<dbReference type="GO" id="GO:0005737">
    <property type="term" value="C:cytoplasm"/>
    <property type="evidence" value="ECO:0007669"/>
    <property type="project" value="UniProtKB-SubCell"/>
</dbReference>
<reference evidence="12 13" key="1">
    <citation type="journal article" date="2017" name="BMC Biol.">
        <title>Genomic innovations, transcriptional plasticity and gene loss underlying the evolution and divergence of two highly polyphagous and invasive Helicoverpa pest species.</title>
        <authorList>
            <person name="Pearce S.L."/>
            <person name="Clarke D.F."/>
            <person name="East P.D."/>
            <person name="Elfekih S."/>
            <person name="Gordon K.H."/>
            <person name="Jermiin L.S."/>
            <person name="McGaughran A."/>
            <person name="Oakeshott J.G."/>
            <person name="Papanikolaou A."/>
            <person name="Perera O.P."/>
            <person name="Rane R.V."/>
            <person name="Richards S."/>
            <person name="Tay W.T."/>
            <person name="Walsh T.K."/>
            <person name="Anderson A."/>
            <person name="Anderson C.J."/>
            <person name="Asgari S."/>
            <person name="Board P.G."/>
            <person name="Bretschneider A."/>
            <person name="Campbell P.M."/>
            <person name="Chertemps T."/>
            <person name="Christeller J.T."/>
            <person name="Coppin C.W."/>
            <person name="Downes S.J."/>
            <person name="Duan G."/>
            <person name="Farnsworth C.A."/>
            <person name="Good R.T."/>
            <person name="Han L.B."/>
            <person name="Han Y.C."/>
            <person name="Hatje K."/>
            <person name="Horne I."/>
            <person name="Huang Y.P."/>
            <person name="Hughes D.S."/>
            <person name="Jacquin-Joly E."/>
            <person name="James W."/>
            <person name="Jhangiani S."/>
            <person name="Kollmar M."/>
            <person name="Kuwar S.S."/>
            <person name="Li S."/>
            <person name="Liu N.Y."/>
            <person name="Maibeche M.T."/>
            <person name="Miller J.R."/>
            <person name="Montagne N."/>
            <person name="Perry T."/>
            <person name="Qu J."/>
            <person name="Song S.V."/>
            <person name="Sutton G.G."/>
            <person name="Vogel H."/>
            <person name="Walenz B.P."/>
            <person name="Xu W."/>
            <person name="Zhang H.J."/>
            <person name="Zou Z."/>
            <person name="Batterham P."/>
            <person name="Edwards O.R."/>
            <person name="Feyereisen R."/>
            <person name="Gibbs R.A."/>
            <person name="Heckel D.G."/>
            <person name="McGrath A."/>
            <person name="Robin C."/>
            <person name="Scherer S.E."/>
            <person name="Worley K.C."/>
            <person name="Wu Y.D."/>
        </authorList>
    </citation>
    <scope>NUCLEOTIDE SEQUENCE [LARGE SCALE GENOMIC DNA]</scope>
    <source>
        <strain evidence="12">Harm_GR_Male_#8</strain>
        <tissue evidence="12">Whole organism</tissue>
    </source>
</reference>